<dbReference type="AlphaFoldDB" id="A0A7H4LPU1"/>
<reference evidence="2 3" key="1">
    <citation type="submission" date="2018-05" db="EMBL/GenBank/DDBJ databases">
        <authorList>
            <person name="Thind KAUR A."/>
        </authorList>
    </citation>
    <scope>NUCLEOTIDE SEQUENCE [LARGE SCALE GENOMIC DNA]</scope>
</reference>
<feature type="region of interest" description="Disordered" evidence="1">
    <location>
        <begin position="26"/>
        <end position="67"/>
    </location>
</feature>
<dbReference type="Proteomes" id="UP000280104">
    <property type="component" value="Chromosome II"/>
</dbReference>
<dbReference type="SUPFAM" id="SSF50494">
    <property type="entry name" value="Trypsin-like serine proteases"/>
    <property type="match status" value="1"/>
</dbReference>
<gene>
    <name evidence="2" type="ORF">CAMPLR22A2D_LOCUS5263</name>
</gene>
<feature type="compositionally biased region" description="Basic and acidic residues" evidence="1">
    <location>
        <begin position="51"/>
        <end position="67"/>
    </location>
</feature>
<proteinExistence type="predicted"/>
<accession>A0A7H4LPU1</accession>
<evidence type="ECO:0000313" key="2">
    <source>
        <dbReference type="EMBL" id="SPT20630.1"/>
    </source>
</evidence>
<dbReference type="InterPro" id="IPR009003">
    <property type="entry name" value="Peptidase_S1_PA"/>
</dbReference>
<evidence type="ECO:0000313" key="3">
    <source>
        <dbReference type="Proteomes" id="UP000280104"/>
    </source>
</evidence>
<protein>
    <submittedName>
        <fullName evidence="2">Uncharacterized protein</fullName>
    </submittedName>
</protein>
<dbReference type="EMBL" id="LS480641">
    <property type="protein sequence ID" value="SPT20630.1"/>
    <property type="molecule type" value="Genomic_DNA"/>
</dbReference>
<sequence>MASDEETSRVVRALVEKHLESVVSLRAFKEPSEPQLGDEDSDEELMGEEGEEKKEKGESSRSAPKKEALTPVCYGTGSIIHSCDRFALVFSVAHTFAPFRSSQPGALVAEDTTLLVEFSDGQIRPGHFRAIGWSHDMSLIMVLTNTRYRPVKFIDHSCPAMGFSAHEREARVYSICTYPAERRNALMGTALSGKICGPLRRGRNVDKVFEPELRMCEFVMGGASRCSGAPLFTATRHVMGMWLSQVGECKFAVLVHSICEWLRTTYRFQETSMKRLVPRLASLYLEHLRRVDPQE</sequence>
<evidence type="ECO:0000256" key="1">
    <source>
        <dbReference type="SAM" id="MobiDB-lite"/>
    </source>
</evidence>
<organism evidence="2 3">
    <name type="scientific">Triticum aestivum</name>
    <name type="common">Wheat</name>
    <dbReference type="NCBI Taxonomy" id="4565"/>
    <lineage>
        <taxon>Eukaryota</taxon>
        <taxon>Viridiplantae</taxon>
        <taxon>Streptophyta</taxon>
        <taxon>Embryophyta</taxon>
        <taxon>Tracheophyta</taxon>
        <taxon>Spermatophyta</taxon>
        <taxon>Magnoliopsida</taxon>
        <taxon>Liliopsida</taxon>
        <taxon>Poales</taxon>
        <taxon>Poaceae</taxon>
        <taxon>BOP clade</taxon>
        <taxon>Pooideae</taxon>
        <taxon>Triticodae</taxon>
        <taxon>Triticeae</taxon>
        <taxon>Triticinae</taxon>
        <taxon>Triticum</taxon>
    </lineage>
</organism>
<feature type="compositionally biased region" description="Acidic residues" evidence="1">
    <location>
        <begin position="36"/>
        <end position="50"/>
    </location>
</feature>
<name>A0A7H4LPU1_WHEAT</name>